<evidence type="ECO:0000313" key="1">
    <source>
        <dbReference type="EMBL" id="CAE4562975.1"/>
    </source>
</evidence>
<gene>
    <name evidence="1" type="ORF">AMON00008_LOCUS2594</name>
</gene>
<reference evidence="1" key="1">
    <citation type="submission" date="2021-01" db="EMBL/GenBank/DDBJ databases">
        <authorList>
            <person name="Corre E."/>
            <person name="Pelletier E."/>
            <person name="Niang G."/>
            <person name="Scheremetjew M."/>
            <person name="Finn R."/>
            <person name="Kale V."/>
            <person name="Holt S."/>
            <person name="Cochrane G."/>
            <person name="Meng A."/>
            <person name="Brown T."/>
            <person name="Cohen L."/>
        </authorList>
    </citation>
    <scope>NUCLEOTIDE SEQUENCE</scope>
    <source>
        <strain evidence="1">CCMP3105</strain>
    </source>
</reference>
<accession>A0A7S4PVY5</accession>
<sequence length="160" mass="17535">MDRTAMWTPRNGDVEVFWLASGWRRSLLQDPPELVEDLVKQFLDEPAGWRHMLRQTASALDRAAAALASSGSRHLARVNCTSKRRASLLRVVLDNLDSSIWCMGREEALSGLAWQARELYFALAGGDPEAGVRAGAELESMASGLLADEAVRRAASEAQP</sequence>
<organism evidence="1">
    <name type="scientific">Alexandrium monilatum</name>
    <dbReference type="NCBI Taxonomy" id="311494"/>
    <lineage>
        <taxon>Eukaryota</taxon>
        <taxon>Sar</taxon>
        <taxon>Alveolata</taxon>
        <taxon>Dinophyceae</taxon>
        <taxon>Gonyaulacales</taxon>
        <taxon>Pyrocystaceae</taxon>
        <taxon>Alexandrium</taxon>
    </lineage>
</organism>
<dbReference type="EMBL" id="HBNR01003752">
    <property type="protein sequence ID" value="CAE4562975.1"/>
    <property type="molecule type" value="Transcribed_RNA"/>
</dbReference>
<protein>
    <submittedName>
        <fullName evidence="1">Uncharacterized protein</fullName>
    </submittedName>
</protein>
<proteinExistence type="predicted"/>
<name>A0A7S4PVY5_9DINO</name>
<dbReference type="AlphaFoldDB" id="A0A7S4PVY5"/>